<dbReference type="SUPFAM" id="SSF53756">
    <property type="entry name" value="UDP-Glycosyltransferase/glycogen phosphorylase"/>
    <property type="match status" value="1"/>
</dbReference>
<dbReference type="Gene3D" id="3.40.50.2000">
    <property type="entry name" value="Glycogen Phosphorylase B"/>
    <property type="match status" value="1"/>
</dbReference>
<comment type="caution">
    <text evidence="1">The sequence shown here is derived from an EMBL/GenBank/DDBJ whole genome shotgun (WGS) entry which is preliminary data.</text>
</comment>
<reference evidence="1" key="1">
    <citation type="submission" date="2019-02" db="EMBL/GenBank/DDBJ databases">
        <authorList>
            <person name="Li S.-H."/>
        </authorList>
    </citation>
    <scope>NUCLEOTIDE SEQUENCE</scope>
    <source>
        <strain evidence="1">IMCC8485</strain>
    </source>
</reference>
<protein>
    <submittedName>
        <fullName evidence="1">Glycosyltransferase</fullName>
    </submittedName>
</protein>
<organism evidence="1 2">
    <name type="scientific">Candidatus Seongchinamella marina</name>
    <dbReference type="NCBI Taxonomy" id="2518990"/>
    <lineage>
        <taxon>Bacteria</taxon>
        <taxon>Pseudomonadati</taxon>
        <taxon>Pseudomonadota</taxon>
        <taxon>Gammaproteobacteria</taxon>
        <taxon>Cellvibrionales</taxon>
        <taxon>Halieaceae</taxon>
        <taxon>Seongchinamella</taxon>
    </lineage>
</organism>
<proteinExistence type="predicted"/>
<dbReference type="RefSeq" id="WP_279254300.1">
    <property type="nucleotide sequence ID" value="NZ_SHNP01000011.1"/>
</dbReference>
<gene>
    <name evidence="1" type="ORF">EYC87_19060</name>
</gene>
<dbReference type="Proteomes" id="UP001143307">
    <property type="component" value="Unassembled WGS sequence"/>
</dbReference>
<accession>A0ABT3T1E5</accession>
<evidence type="ECO:0000313" key="2">
    <source>
        <dbReference type="Proteomes" id="UP001143307"/>
    </source>
</evidence>
<dbReference type="EMBL" id="SHNP01000011">
    <property type="protein sequence ID" value="MCX2975680.1"/>
    <property type="molecule type" value="Genomic_DNA"/>
</dbReference>
<keyword evidence="2" id="KW-1185">Reference proteome</keyword>
<sequence length="385" mass="43298">MSLAADGVLCIFGSFNDSELYSRNNELVTAVSECYQQSYRIGSASTDLDTKEKPQTFLNRVVLFAFKSLNEFFGLARQRGQLGKASAYFVPYPAYINLFFLLLLIGRKDRQKPILVDAFFCLHDTLVYDRGLLKPGGLLARLVRSIERRTLSRSSLVFIDTEQQKRSLCIQYQQPLVKLVVTPVGIDESVWTPLPQASMTGTFRVLFWGTCIPLHGIDTIIRSAKLLEKTHPEICFQLIGDGQVADTLAELISQLKPTNLSWKRVLVSAAELREEVRRAHCILGIFASTEKAANVVPYKAYQALASNRILVTRRSPAFDDILQDVVPTGLFFVEADDSLALAECIAKAKDQFVEIDAAIATREFYDLYLGRSILRKSIRRALERL</sequence>
<name>A0ABT3T1E5_9GAMM</name>
<dbReference type="Pfam" id="PF13692">
    <property type="entry name" value="Glyco_trans_1_4"/>
    <property type="match status" value="1"/>
</dbReference>
<evidence type="ECO:0000313" key="1">
    <source>
        <dbReference type="EMBL" id="MCX2975680.1"/>
    </source>
</evidence>